<keyword evidence="2" id="KW-1185">Reference proteome</keyword>
<dbReference type="AlphaFoldDB" id="A0AA88RSX3"/>
<sequence length="99" mass="11426">MDSVLYIREEEVRNPLFDSDSPTPVVAFLSVTSKVAASASESYMKGVKTKKQYKSNTKAELNFFLKRRFFNARSKNISLRRTGTKYSMVRVFSRSIDRD</sequence>
<evidence type="ECO:0000313" key="2">
    <source>
        <dbReference type="Proteomes" id="UP001187471"/>
    </source>
</evidence>
<accession>A0AA88RSX3</accession>
<evidence type="ECO:0000313" key="1">
    <source>
        <dbReference type="EMBL" id="KAK2995508.1"/>
    </source>
</evidence>
<name>A0AA88RSX3_9ASTE</name>
<gene>
    <name evidence="1" type="ORF">RJ640_014162</name>
</gene>
<proteinExistence type="predicted"/>
<protein>
    <submittedName>
        <fullName evidence="1">Uncharacterized protein</fullName>
    </submittedName>
</protein>
<dbReference type="EMBL" id="JAVXUO010000093">
    <property type="protein sequence ID" value="KAK2995508.1"/>
    <property type="molecule type" value="Genomic_DNA"/>
</dbReference>
<reference evidence="1" key="1">
    <citation type="submission" date="2022-12" db="EMBL/GenBank/DDBJ databases">
        <title>Draft genome assemblies for two species of Escallonia (Escalloniales).</title>
        <authorList>
            <person name="Chanderbali A."/>
            <person name="Dervinis C."/>
            <person name="Anghel I."/>
            <person name="Soltis D."/>
            <person name="Soltis P."/>
            <person name="Zapata F."/>
        </authorList>
    </citation>
    <scope>NUCLEOTIDE SEQUENCE</scope>
    <source>
        <strain evidence="1">UCBG92.1500</strain>
        <tissue evidence="1">Leaf</tissue>
    </source>
</reference>
<comment type="caution">
    <text evidence="1">The sequence shown here is derived from an EMBL/GenBank/DDBJ whole genome shotgun (WGS) entry which is preliminary data.</text>
</comment>
<dbReference type="Proteomes" id="UP001187471">
    <property type="component" value="Unassembled WGS sequence"/>
</dbReference>
<organism evidence="1 2">
    <name type="scientific">Escallonia rubra</name>
    <dbReference type="NCBI Taxonomy" id="112253"/>
    <lineage>
        <taxon>Eukaryota</taxon>
        <taxon>Viridiplantae</taxon>
        <taxon>Streptophyta</taxon>
        <taxon>Embryophyta</taxon>
        <taxon>Tracheophyta</taxon>
        <taxon>Spermatophyta</taxon>
        <taxon>Magnoliopsida</taxon>
        <taxon>eudicotyledons</taxon>
        <taxon>Gunneridae</taxon>
        <taxon>Pentapetalae</taxon>
        <taxon>asterids</taxon>
        <taxon>campanulids</taxon>
        <taxon>Escalloniales</taxon>
        <taxon>Escalloniaceae</taxon>
        <taxon>Escallonia</taxon>
    </lineage>
</organism>